<dbReference type="InterPro" id="IPR001478">
    <property type="entry name" value="PDZ"/>
</dbReference>
<keyword evidence="2" id="KW-0963">Cytoplasm</keyword>
<dbReference type="GO" id="GO:0005737">
    <property type="term" value="C:cytoplasm"/>
    <property type="evidence" value="ECO:0007669"/>
    <property type="project" value="UniProtKB-SubCell"/>
</dbReference>
<keyword evidence="7" id="KW-1185">Reference proteome</keyword>
<dbReference type="InterPro" id="IPR036034">
    <property type="entry name" value="PDZ_sf"/>
</dbReference>
<name>A0A5C6MPN0_9TELE</name>
<comment type="subcellular location">
    <subcellularLocation>
        <location evidence="1">Cytoplasm</location>
    </subcellularLocation>
</comment>
<dbReference type="Gene3D" id="2.30.42.10">
    <property type="match status" value="3"/>
</dbReference>
<dbReference type="CDD" id="cd06684">
    <property type="entry name" value="PDZ3_GRIP1-2-like"/>
    <property type="match status" value="1"/>
</dbReference>
<dbReference type="InterPro" id="IPR043545">
    <property type="entry name" value="GRIP1/2"/>
</dbReference>
<evidence type="ECO:0000256" key="2">
    <source>
        <dbReference type="ARBA" id="ARBA00022490"/>
    </source>
</evidence>
<accession>A0A5C6MPN0</accession>
<feature type="domain" description="PDZ" evidence="5">
    <location>
        <begin position="343"/>
        <end position="427"/>
    </location>
</feature>
<evidence type="ECO:0000313" key="6">
    <source>
        <dbReference type="EMBL" id="TWW56813.1"/>
    </source>
</evidence>
<protein>
    <submittedName>
        <fullName evidence="6">Glutamate receptor-interacting protein 2</fullName>
    </submittedName>
</protein>
<feature type="domain" description="PDZ" evidence="5">
    <location>
        <begin position="144"/>
        <end position="227"/>
    </location>
</feature>
<dbReference type="AlphaFoldDB" id="A0A5C6MPN0"/>
<organism evidence="6 7">
    <name type="scientific">Takifugu flavidus</name>
    <name type="common">sansaifugu</name>
    <dbReference type="NCBI Taxonomy" id="433684"/>
    <lineage>
        <taxon>Eukaryota</taxon>
        <taxon>Metazoa</taxon>
        <taxon>Chordata</taxon>
        <taxon>Craniata</taxon>
        <taxon>Vertebrata</taxon>
        <taxon>Euteleostomi</taxon>
        <taxon>Actinopterygii</taxon>
        <taxon>Neopterygii</taxon>
        <taxon>Teleostei</taxon>
        <taxon>Neoteleostei</taxon>
        <taxon>Acanthomorphata</taxon>
        <taxon>Eupercaria</taxon>
        <taxon>Tetraodontiformes</taxon>
        <taxon>Tetradontoidea</taxon>
        <taxon>Tetraodontidae</taxon>
        <taxon>Takifugu</taxon>
    </lineage>
</organism>
<keyword evidence="3" id="KW-0677">Repeat</keyword>
<dbReference type="EMBL" id="RHFK02000021">
    <property type="protein sequence ID" value="TWW56813.1"/>
    <property type="molecule type" value="Genomic_DNA"/>
</dbReference>
<feature type="compositionally biased region" description="Basic and acidic residues" evidence="4">
    <location>
        <begin position="134"/>
        <end position="143"/>
    </location>
</feature>
<dbReference type="CDD" id="cd06687">
    <property type="entry name" value="PDZ1_GRIP1-2-like"/>
    <property type="match status" value="1"/>
</dbReference>
<feature type="domain" description="PDZ" evidence="5">
    <location>
        <begin position="241"/>
        <end position="329"/>
    </location>
</feature>
<evidence type="ECO:0000313" key="7">
    <source>
        <dbReference type="Proteomes" id="UP000324091"/>
    </source>
</evidence>
<dbReference type="FunFam" id="2.30.42.10:FF:000023">
    <property type="entry name" value="Glutamate receptor interacting protein 1"/>
    <property type="match status" value="1"/>
</dbReference>
<dbReference type="PANTHER" id="PTHR46227">
    <property type="entry name" value="GLUTAMATE RECEPTOR-INTERACTING PROTEIN GRIP"/>
    <property type="match status" value="1"/>
</dbReference>
<sequence>MLCGLRRDSKNSLGKSNPGTGLHLAAVDEGFEGVLVIRWIKFWRRFDRIFQKKIGWNHPGSSVCSPHIAALVPVQSIKAPVIVRDGHSCTLGFLLCSIHHILLPRPSAVSPDEGPYSKGSRESTDQSHSSQRRSISEEHRGVTTVDLMKREGSSLGLTISGGSDKDGKPKVSNLRPGGLAARSDQLNVGDYIKSVNGINLSKLRHDEIISLLKNIGERVVLEVEYELPPFVQNPSGVLTKTVEVLLHKEGNSFGFVLRGGFHEDWRRSRPLVVTHVRPGGPADREGTLKAGDRVLSIDGMPLNREKHADALTVLMQSSQEALFLIEYDVSVMEAVQQASGPLLVEIVKSPSASLGTSLTTTIYRSKQVVIIDKIKAASVAERCGALHVGDILLSVDKTSTEHCSLMEVTQLLANASDVVKLEILPANQSGLSVRPQDTGQSWGVLSSARTIWMI</sequence>
<comment type="caution">
    <text evidence="6">The sequence shown here is derived from an EMBL/GenBank/DDBJ whole genome shotgun (WGS) entry which is preliminary data.</text>
</comment>
<feature type="region of interest" description="Disordered" evidence="4">
    <location>
        <begin position="109"/>
        <end position="143"/>
    </location>
</feature>
<evidence type="ECO:0000256" key="3">
    <source>
        <dbReference type="ARBA" id="ARBA00022737"/>
    </source>
</evidence>
<proteinExistence type="predicted"/>
<dbReference type="Pfam" id="PF00595">
    <property type="entry name" value="PDZ"/>
    <property type="match status" value="3"/>
</dbReference>
<dbReference type="FunFam" id="2.30.42.10:FF:000031">
    <property type="entry name" value="Glutamate receptor interacting protein 1"/>
    <property type="match status" value="1"/>
</dbReference>
<dbReference type="FunFam" id="2.30.42.10:FF:000021">
    <property type="entry name" value="Glutamate receptor interacting protein 1"/>
    <property type="match status" value="1"/>
</dbReference>
<reference evidence="6 7" key="1">
    <citation type="submission" date="2019-04" db="EMBL/GenBank/DDBJ databases">
        <title>Chromosome genome assembly for Takifugu flavidus.</title>
        <authorList>
            <person name="Xiao S."/>
        </authorList>
    </citation>
    <scope>NUCLEOTIDE SEQUENCE [LARGE SCALE GENOMIC DNA]</scope>
    <source>
        <strain evidence="6">HTHZ2018</strain>
        <tissue evidence="6">Muscle</tissue>
    </source>
</reference>
<dbReference type="PROSITE" id="PS50106">
    <property type="entry name" value="PDZ"/>
    <property type="match status" value="3"/>
</dbReference>
<dbReference type="SUPFAM" id="SSF50156">
    <property type="entry name" value="PDZ domain-like"/>
    <property type="match status" value="3"/>
</dbReference>
<evidence type="ECO:0000256" key="1">
    <source>
        <dbReference type="ARBA" id="ARBA00004496"/>
    </source>
</evidence>
<feature type="region of interest" description="Disordered" evidence="4">
    <location>
        <begin position="156"/>
        <end position="179"/>
    </location>
</feature>
<dbReference type="Proteomes" id="UP000324091">
    <property type="component" value="Chromosome 8"/>
</dbReference>
<dbReference type="CDD" id="cd06681">
    <property type="entry name" value="PDZ2_GRIP1-2-like"/>
    <property type="match status" value="1"/>
</dbReference>
<evidence type="ECO:0000256" key="4">
    <source>
        <dbReference type="SAM" id="MobiDB-lite"/>
    </source>
</evidence>
<dbReference type="PANTHER" id="PTHR46227:SF5">
    <property type="entry name" value="GLUTAMATE RECEPTOR INTERACTING PROTEIN 2 ISOFORM X1"/>
    <property type="match status" value="1"/>
</dbReference>
<evidence type="ECO:0000259" key="5">
    <source>
        <dbReference type="PROSITE" id="PS50106"/>
    </source>
</evidence>
<dbReference type="SMART" id="SM00228">
    <property type="entry name" value="PDZ"/>
    <property type="match status" value="3"/>
</dbReference>
<keyword evidence="6" id="KW-0675">Receptor</keyword>
<gene>
    <name evidence="6" type="ORF">D4764_08G0008000</name>
</gene>
<dbReference type="GO" id="GO:0098887">
    <property type="term" value="P:neurotransmitter receptor transport, endosome to postsynaptic membrane"/>
    <property type="evidence" value="ECO:0007669"/>
    <property type="project" value="TreeGrafter"/>
</dbReference>